<dbReference type="AlphaFoldDB" id="A0A4Q9Q4A1"/>
<keyword evidence="2" id="KW-1185">Reference proteome</keyword>
<evidence type="ECO:0000313" key="2">
    <source>
        <dbReference type="Proteomes" id="UP000292082"/>
    </source>
</evidence>
<reference evidence="1 2" key="1">
    <citation type="submission" date="2019-01" db="EMBL/GenBank/DDBJ databases">
        <title>Draft genome sequences of three monokaryotic isolates of the white-rot basidiomycete fungus Dichomitus squalens.</title>
        <authorList>
            <consortium name="DOE Joint Genome Institute"/>
            <person name="Lopez S.C."/>
            <person name="Andreopoulos B."/>
            <person name="Pangilinan J."/>
            <person name="Lipzen A."/>
            <person name="Riley R."/>
            <person name="Ahrendt S."/>
            <person name="Ng V."/>
            <person name="Barry K."/>
            <person name="Daum C."/>
            <person name="Grigoriev I.V."/>
            <person name="Hilden K.S."/>
            <person name="Makela M.R."/>
            <person name="de Vries R.P."/>
        </authorList>
    </citation>
    <scope>NUCLEOTIDE SEQUENCE [LARGE SCALE GENOMIC DNA]</scope>
    <source>
        <strain evidence="1 2">CBS 464.89</strain>
    </source>
</reference>
<name>A0A4Q9Q4A1_9APHY</name>
<proteinExistence type="predicted"/>
<accession>A0A4Q9Q4A1</accession>
<protein>
    <submittedName>
        <fullName evidence="1">Uncharacterized protein</fullName>
    </submittedName>
</protein>
<dbReference type="Proteomes" id="UP000292082">
    <property type="component" value="Unassembled WGS sequence"/>
</dbReference>
<organism evidence="1 2">
    <name type="scientific">Dichomitus squalens</name>
    <dbReference type="NCBI Taxonomy" id="114155"/>
    <lineage>
        <taxon>Eukaryota</taxon>
        <taxon>Fungi</taxon>
        <taxon>Dikarya</taxon>
        <taxon>Basidiomycota</taxon>
        <taxon>Agaricomycotina</taxon>
        <taxon>Agaricomycetes</taxon>
        <taxon>Polyporales</taxon>
        <taxon>Polyporaceae</taxon>
        <taxon>Dichomitus</taxon>
    </lineage>
</organism>
<sequence>MSGVERRLPCKPRRSRSAFFWTSSVCHRGATFRLTALMHVQQRRVFPDMPQQGGHKVPLRVLAKLSRSHLISCGNDLTYAPCRATPHRETFRRTRSAHDRVDSSSAEPDICWERRGLGTSFKQRLVTPRKVPHRAAKCTKGVFLE</sequence>
<gene>
    <name evidence="1" type="ORF">BD310DRAFT_919671</name>
</gene>
<evidence type="ECO:0000313" key="1">
    <source>
        <dbReference type="EMBL" id="TBU62137.1"/>
    </source>
</evidence>
<dbReference type="EMBL" id="ML145095">
    <property type="protein sequence ID" value="TBU62137.1"/>
    <property type="molecule type" value="Genomic_DNA"/>
</dbReference>